<dbReference type="SUPFAM" id="SSF49265">
    <property type="entry name" value="Fibronectin type III"/>
    <property type="match status" value="3"/>
</dbReference>
<dbReference type="Pfam" id="PF00041">
    <property type="entry name" value="fn3"/>
    <property type="match status" value="3"/>
</dbReference>
<dbReference type="PRINTS" id="PR00014">
    <property type="entry name" value="FNTYPEIII"/>
</dbReference>
<feature type="domain" description="Fibronectin type-III" evidence="5">
    <location>
        <begin position="446"/>
        <end position="541"/>
    </location>
</feature>
<dbReference type="PROSITE" id="PS50835">
    <property type="entry name" value="IG_LIKE"/>
    <property type="match status" value="2"/>
</dbReference>
<dbReference type="CDD" id="cd00063">
    <property type="entry name" value="FN3"/>
    <property type="match status" value="4"/>
</dbReference>
<dbReference type="FunFam" id="2.60.40.10:FF:000192">
    <property type="entry name" value="Myomesin 1"/>
    <property type="match status" value="1"/>
</dbReference>
<feature type="compositionally biased region" description="Basic residues" evidence="3">
    <location>
        <begin position="26"/>
        <end position="40"/>
    </location>
</feature>
<evidence type="ECO:0000259" key="4">
    <source>
        <dbReference type="PROSITE" id="PS50835"/>
    </source>
</evidence>
<dbReference type="InterPro" id="IPR003598">
    <property type="entry name" value="Ig_sub2"/>
</dbReference>
<dbReference type="Proteomes" id="UP000264820">
    <property type="component" value="Unplaced"/>
</dbReference>
<dbReference type="InterPro" id="IPR003599">
    <property type="entry name" value="Ig_sub"/>
</dbReference>
<dbReference type="SUPFAM" id="SSF48726">
    <property type="entry name" value="Immunoglobulin"/>
    <property type="match status" value="2"/>
</dbReference>
<feature type="domain" description="Fibronectin type-III" evidence="5">
    <location>
        <begin position="547"/>
        <end position="642"/>
    </location>
</feature>
<feature type="domain" description="Ig-like" evidence="4">
    <location>
        <begin position="225"/>
        <end position="320"/>
    </location>
</feature>
<dbReference type="PROSITE" id="PS50853">
    <property type="entry name" value="FN3"/>
    <property type="match status" value="3"/>
</dbReference>
<dbReference type="InterPro" id="IPR003961">
    <property type="entry name" value="FN3_dom"/>
</dbReference>
<dbReference type="Gene3D" id="2.60.40.10">
    <property type="entry name" value="Immunoglobulins"/>
    <property type="match status" value="6"/>
</dbReference>
<dbReference type="Pfam" id="PF07679">
    <property type="entry name" value="I-set"/>
    <property type="match status" value="2"/>
</dbReference>
<feature type="compositionally biased region" description="Basic and acidic residues" evidence="3">
    <location>
        <begin position="9"/>
        <end position="25"/>
    </location>
</feature>
<feature type="domain" description="Fibronectin type-III" evidence="5">
    <location>
        <begin position="334"/>
        <end position="429"/>
    </location>
</feature>
<dbReference type="OMA" id="YHVERCE"/>
<evidence type="ECO:0000313" key="6">
    <source>
        <dbReference type="Ensembl" id="ENSHCOP00000020138.1"/>
    </source>
</evidence>
<evidence type="ECO:0000259" key="5">
    <source>
        <dbReference type="PROSITE" id="PS50853"/>
    </source>
</evidence>
<dbReference type="Ensembl" id="ENSHCOT00000006951.1">
    <property type="protein sequence ID" value="ENSHCOP00000020138.1"/>
    <property type="gene ID" value="ENSHCOG00000005978.1"/>
</dbReference>
<reference evidence="6" key="2">
    <citation type="submission" date="2025-09" db="UniProtKB">
        <authorList>
            <consortium name="Ensembl"/>
        </authorList>
    </citation>
    <scope>IDENTIFICATION</scope>
</reference>
<dbReference type="SMART" id="SM00060">
    <property type="entry name" value="FN3"/>
    <property type="match status" value="4"/>
</dbReference>
<feature type="region of interest" description="Disordered" evidence="3">
    <location>
        <begin position="1"/>
        <end position="62"/>
    </location>
</feature>
<dbReference type="InterPro" id="IPR007110">
    <property type="entry name" value="Ig-like_dom"/>
</dbReference>
<sequence length="775" mass="86852">MSGSVQVSQKERQLQHRKEEHQKEAYRHHHHHRQQQQHHQHQYESSSRLSTKSSASKQSFSTYKTTTEHKRYCDTCRQTFSQYLRSCRQGHFTDPKRRLFKITLDEWTEFRKKMNPDSLMHPPEMTTKPRGQTVWEGRTIRLHCAVAGWPRPRVAWYKNNVPIDAKARPEKFTVESNYNMHYLEIKNCDFLDTAAYRVSALNVKGEMSCVATVVVKREDLTVTQPRESSRVTTTILDKFKVACGREGETLSLGCTVVVYPTVKNYVPEVVWYKNGQSTHFWWAGQRATLTLVHLNKEDEGLYTMRVITKSGYDAYSAYVFVRDADVEVEGVPVAPLDVRCHDVNKDYVVVTWNQPAVEGSGPILGYHVERCEVGTHHWAQCNDTPVKYARFPVTGLVEGRSYVFRVTALNKAGVSRPSRVSDVVVAMDPFDRARLLDFMDDLVPGEPTEVVVTEATKSYVVLAWNPPIQRGHEGVMYYIEKCVSGSDTWQRVNTSMPVKSPRFALFDLSEGKSYSFRVRCCNSAGVGEASEATGYITVGDVLDPPSSPGAPVATRNTGTSAVVSWAPSKDVKDPVGYYVEYSAVGTDVWIPCNNRPVNQTRFVCHGLPSETTCVFRVKAVNAAGYSLSSAASQPELVRAAISVPATPTDVRLLEADRDTMVLGWSEPADNGGADIRGYFVDYRTVKGRAVGQWRELNLRALTAASYKARAQAPRPFGPLSFHAELIGLRSRSGGEPPGERGLPVPGARREHGGRERRLGAQCCFGVPRVDPDCAR</sequence>
<keyword evidence="1" id="KW-0677">Repeat</keyword>
<organism evidence="6 7">
    <name type="scientific">Hippocampus comes</name>
    <name type="common">Tiger tail seahorse</name>
    <dbReference type="NCBI Taxonomy" id="109280"/>
    <lineage>
        <taxon>Eukaryota</taxon>
        <taxon>Metazoa</taxon>
        <taxon>Chordata</taxon>
        <taxon>Craniata</taxon>
        <taxon>Vertebrata</taxon>
        <taxon>Euteleostomi</taxon>
        <taxon>Actinopterygii</taxon>
        <taxon>Neopterygii</taxon>
        <taxon>Teleostei</taxon>
        <taxon>Neoteleostei</taxon>
        <taxon>Acanthomorphata</taxon>
        <taxon>Syngnathiaria</taxon>
        <taxon>Syngnathiformes</taxon>
        <taxon>Syngnathoidei</taxon>
        <taxon>Syngnathidae</taxon>
        <taxon>Hippocampus</taxon>
    </lineage>
</organism>
<evidence type="ECO:0000256" key="1">
    <source>
        <dbReference type="ARBA" id="ARBA00022737"/>
    </source>
</evidence>
<evidence type="ECO:0000256" key="2">
    <source>
        <dbReference type="ARBA" id="ARBA00023319"/>
    </source>
</evidence>
<dbReference type="FunFam" id="2.60.40.10:FF:000069">
    <property type="entry name" value="Alpha-protein kinase 3"/>
    <property type="match status" value="1"/>
</dbReference>
<dbReference type="InterPro" id="IPR013783">
    <property type="entry name" value="Ig-like_fold"/>
</dbReference>
<feature type="compositionally biased region" description="Low complexity" evidence="3">
    <location>
        <begin position="45"/>
        <end position="61"/>
    </location>
</feature>
<dbReference type="STRING" id="109280.ENSHCOP00000020138"/>
<dbReference type="FunFam" id="2.60.40.10:FF:000029">
    <property type="entry name" value="Myomesin 1"/>
    <property type="match status" value="1"/>
</dbReference>
<dbReference type="GO" id="GO:0019900">
    <property type="term" value="F:kinase binding"/>
    <property type="evidence" value="ECO:0007669"/>
    <property type="project" value="TreeGrafter"/>
</dbReference>
<dbReference type="PANTHER" id="PTHR13817:SF16">
    <property type="entry name" value="MYOMESIN-1"/>
    <property type="match status" value="1"/>
</dbReference>
<keyword evidence="2" id="KW-0393">Immunoglobulin domain</keyword>
<evidence type="ECO:0000313" key="7">
    <source>
        <dbReference type="Proteomes" id="UP000264820"/>
    </source>
</evidence>
<evidence type="ECO:0000256" key="3">
    <source>
        <dbReference type="SAM" id="MobiDB-lite"/>
    </source>
</evidence>
<dbReference type="AlphaFoldDB" id="A0A3Q2YQP2"/>
<dbReference type="GeneTree" id="ENSGT00940000154982"/>
<feature type="domain" description="Ig-like" evidence="4">
    <location>
        <begin position="123"/>
        <end position="221"/>
    </location>
</feature>
<keyword evidence="7" id="KW-1185">Reference proteome</keyword>
<dbReference type="InterPro" id="IPR013098">
    <property type="entry name" value="Ig_I-set"/>
</dbReference>
<dbReference type="GO" id="GO:0031430">
    <property type="term" value="C:M band"/>
    <property type="evidence" value="ECO:0007669"/>
    <property type="project" value="TreeGrafter"/>
</dbReference>
<feature type="region of interest" description="Disordered" evidence="3">
    <location>
        <begin position="729"/>
        <end position="754"/>
    </location>
</feature>
<dbReference type="FunFam" id="2.60.40.10:FF:000134">
    <property type="entry name" value="Myomesin 1"/>
    <property type="match status" value="1"/>
</dbReference>
<dbReference type="InterPro" id="IPR036179">
    <property type="entry name" value="Ig-like_dom_sf"/>
</dbReference>
<dbReference type="InterPro" id="IPR036116">
    <property type="entry name" value="FN3_sf"/>
</dbReference>
<dbReference type="SMART" id="SM00409">
    <property type="entry name" value="IG"/>
    <property type="match status" value="2"/>
</dbReference>
<dbReference type="PANTHER" id="PTHR13817">
    <property type="entry name" value="TITIN"/>
    <property type="match status" value="1"/>
</dbReference>
<name>A0A3Q2YQP2_HIPCM</name>
<dbReference type="GO" id="GO:0045214">
    <property type="term" value="P:sarcomere organization"/>
    <property type="evidence" value="ECO:0007669"/>
    <property type="project" value="TreeGrafter"/>
</dbReference>
<proteinExistence type="predicted"/>
<dbReference type="InterPro" id="IPR050964">
    <property type="entry name" value="Striated_Muscle_Regulatory"/>
</dbReference>
<protein>
    <submittedName>
        <fullName evidence="6">Myomesin 1a (skelemin)</fullName>
    </submittedName>
</protein>
<accession>A0A3Q2YQP2</accession>
<reference evidence="6" key="1">
    <citation type="submission" date="2025-08" db="UniProtKB">
        <authorList>
            <consortium name="Ensembl"/>
        </authorList>
    </citation>
    <scope>IDENTIFICATION</scope>
</reference>
<dbReference type="SMART" id="SM00408">
    <property type="entry name" value="IGc2"/>
    <property type="match status" value="2"/>
</dbReference>